<dbReference type="STRING" id="1223515.B842_03505"/>
<dbReference type="OrthoDB" id="3197230at2"/>
<organism evidence="2 3">
    <name type="scientific">Corynebacterium humireducens NBRC 106098 = DSM 45392</name>
    <dbReference type="NCBI Taxonomy" id="1223515"/>
    <lineage>
        <taxon>Bacteria</taxon>
        <taxon>Bacillati</taxon>
        <taxon>Actinomycetota</taxon>
        <taxon>Actinomycetes</taxon>
        <taxon>Mycobacteriales</taxon>
        <taxon>Corynebacteriaceae</taxon>
        <taxon>Corynebacterium</taxon>
    </lineage>
</organism>
<evidence type="ECO:0000313" key="3">
    <source>
        <dbReference type="Proteomes" id="UP000031524"/>
    </source>
</evidence>
<gene>
    <name evidence="2" type="ORF">B842_03505</name>
</gene>
<dbReference type="SUPFAM" id="SSF52980">
    <property type="entry name" value="Restriction endonuclease-like"/>
    <property type="match status" value="1"/>
</dbReference>
<dbReference type="Proteomes" id="UP000031524">
    <property type="component" value="Chromosome"/>
</dbReference>
<dbReference type="Pfam" id="PF09588">
    <property type="entry name" value="YqaJ"/>
    <property type="match status" value="1"/>
</dbReference>
<dbReference type="Gene3D" id="3.90.320.10">
    <property type="match status" value="1"/>
</dbReference>
<dbReference type="InterPro" id="IPR011604">
    <property type="entry name" value="PDDEXK-like_dom_sf"/>
</dbReference>
<name>A0A0B5DA27_9CORY</name>
<dbReference type="HOGENOM" id="CLU_049574_1_1_11"/>
<dbReference type="InterPro" id="IPR017482">
    <property type="entry name" value="Lambda-type_endonuclease"/>
</dbReference>
<dbReference type="NCBIfam" id="TIGR03033">
    <property type="entry name" value="phage_rel_nuc"/>
    <property type="match status" value="1"/>
</dbReference>
<dbReference type="InterPro" id="IPR011335">
    <property type="entry name" value="Restrct_endonuc-II-like"/>
</dbReference>
<evidence type="ECO:0000259" key="1">
    <source>
        <dbReference type="Pfam" id="PF09588"/>
    </source>
</evidence>
<evidence type="ECO:0000313" key="2">
    <source>
        <dbReference type="EMBL" id="AJE32554.1"/>
    </source>
</evidence>
<feature type="domain" description="YqaJ viral recombinase" evidence="1">
    <location>
        <begin position="18"/>
        <end position="153"/>
    </location>
</feature>
<dbReference type="KEGG" id="chm:B842_03505"/>
<keyword evidence="3" id="KW-1185">Reference proteome</keyword>
<accession>A0A0B5DA27</accession>
<dbReference type="InterPro" id="IPR019080">
    <property type="entry name" value="YqaJ_viral_recombinase"/>
</dbReference>
<dbReference type="RefSeq" id="WP_040085228.1">
    <property type="nucleotide sequence ID" value="NZ_BCSU01000019.1"/>
</dbReference>
<proteinExistence type="predicted"/>
<reference evidence="2 3" key="1">
    <citation type="submission" date="2013-04" db="EMBL/GenBank/DDBJ databases">
        <title>Complete genome sequence of Corynebacterium humireducens DSM 45392(T), isolated from a wastewater-fed microbial fuel cell.</title>
        <authorList>
            <person name="Ruckert C."/>
            <person name="Albersmeier A."/>
            <person name="Kalinowski J."/>
        </authorList>
    </citation>
    <scope>NUCLEOTIDE SEQUENCE [LARGE SCALE GENOMIC DNA]</scope>
    <source>
        <strain evidence="3">MFC-5</strain>
    </source>
</reference>
<protein>
    <recommendedName>
        <fullName evidence="1">YqaJ viral recombinase domain-containing protein</fullName>
    </recommendedName>
</protein>
<sequence length="330" mass="37281">MTTSLHPVTLPPAATYQEWLEQRREGVGSSDASAILGLSTYESAYSLWEQKTGKVPLDPPVDDATEELRRWGHLLEPIIREETARRLDLTITKPDHAFAHPERVWQRSNPDGLTDTGALFEAKNTHFRNSHLWNGQIPDHAEIQVHHSAAVLGTDHAIVAGLVGGNRLFIHEIEINPTIVDIITEAEATFWEYVVTDTPPPVDGHVRTMQSITREWAHKPGVREVQAAEIEDVWEAWREADAAEKDAKARKSEAVAKIAALMDGHNELVTGNRVWAKTQRGRIDLKRLTADHPDLVATYMRVPSFDLEAFKVDHEQLYRRYQSVSIRPKN</sequence>
<dbReference type="EMBL" id="CP005286">
    <property type="protein sequence ID" value="AJE32554.1"/>
    <property type="molecule type" value="Genomic_DNA"/>
</dbReference>
<dbReference type="AlphaFoldDB" id="A0A0B5DA27"/>